<evidence type="ECO:0000256" key="5">
    <source>
        <dbReference type="PIRSR" id="PIRSR601211-2"/>
    </source>
</evidence>
<organism evidence="10">
    <name type="scientific">Pagrus major</name>
    <name type="common">Red seabream</name>
    <name type="synonym">Chrysophrys major</name>
    <dbReference type="NCBI Taxonomy" id="143350"/>
    <lineage>
        <taxon>Eukaryota</taxon>
        <taxon>Metazoa</taxon>
        <taxon>Chordata</taxon>
        <taxon>Craniata</taxon>
        <taxon>Vertebrata</taxon>
        <taxon>Euteleostomi</taxon>
        <taxon>Actinopterygii</taxon>
        <taxon>Neopterygii</taxon>
        <taxon>Teleostei</taxon>
        <taxon>Neoteleostei</taxon>
        <taxon>Acanthomorphata</taxon>
        <taxon>Eupercaria</taxon>
        <taxon>Spariformes</taxon>
        <taxon>Sparidae</taxon>
        <taxon>Pagrus</taxon>
    </lineage>
</organism>
<comment type="subcellular location">
    <subcellularLocation>
        <location evidence="1 8">Secreted</location>
    </subcellularLocation>
</comment>
<evidence type="ECO:0000256" key="1">
    <source>
        <dbReference type="ARBA" id="ARBA00004613"/>
    </source>
</evidence>
<dbReference type="InterPro" id="IPR016090">
    <property type="entry name" value="PLA2-like_dom"/>
</dbReference>
<feature type="binding site" evidence="5">
    <location>
        <position position="55"/>
    </location>
    <ligand>
        <name>Ca(2+)</name>
        <dbReference type="ChEBI" id="CHEBI:29108"/>
    </ligand>
</feature>
<evidence type="ECO:0000256" key="8">
    <source>
        <dbReference type="RuleBase" id="RU361236"/>
    </source>
</evidence>
<dbReference type="AlphaFoldDB" id="Q0KKQ2"/>
<keyword evidence="2 8" id="KW-0964">Secreted</keyword>
<feature type="binding site" evidence="5">
    <location>
        <position position="72"/>
    </location>
    <ligand>
        <name>Ca(2+)</name>
        <dbReference type="ChEBI" id="CHEBI:29108"/>
    </ligand>
</feature>
<dbReference type="GO" id="GO:0005576">
    <property type="term" value="C:extracellular region"/>
    <property type="evidence" value="ECO:0007669"/>
    <property type="project" value="UniProtKB-SubCell"/>
</dbReference>
<dbReference type="PRINTS" id="PR00389">
    <property type="entry name" value="PHPHLIPASEA2"/>
</dbReference>
<feature type="signal peptide" evidence="8">
    <location>
        <begin position="1"/>
        <end position="18"/>
    </location>
</feature>
<gene>
    <name evidence="10" type="primary">inpla2</name>
</gene>
<evidence type="ECO:0000256" key="2">
    <source>
        <dbReference type="ARBA" id="ARBA00022525"/>
    </source>
</evidence>
<name>Q0KKQ2_PAGMA</name>
<feature type="active site" evidence="4">
    <location>
        <position position="125"/>
    </location>
</feature>
<comment type="similarity">
    <text evidence="7">Belongs to the phospholipase A2 family.</text>
</comment>
<keyword evidence="3 6" id="KW-1015">Disulfide bond</keyword>
<feature type="chain" id="PRO_5001390789" description="Phospholipase A2" evidence="8">
    <location>
        <begin position="19"/>
        <end position="151"/>
    </location>
</feature>
<dbReference type="PROSITE" id="PS00118">
    <property type="entry name" value="PA2_HIS"/>
    <property type="match status" value="1"/>
</dbReference>
<keyword evidence="5 8" id="KW-0106">Calcium</keyword>
<keyword evidence="8" id="KW-0732">Signal</keyword>
<dbReference type="GO" id="GO:0016042">
    <property type="term" value="P:lipid catabolic process"/>
    <property type="evidence" value="ECO:0007669"/>
    <property type="project" value="InterPro"/>
</dbReference>
<dbReference type="Gene3D" id="1.20.90.10">
    <property type="entry name" value="Phospholipase A2 domain"/>
    <property type="match status" value="1"/>
</dbReference>
<proteinExistence type="evidence at transcript level"/>
<dbReference type="GO" id="GO:0006644">
    <property type="term" value="P:phospholipid metabolic process"/>
    <property type="evidence" value="ECO:0007669"/>
    <property type="project" value="InterPro"/>
</dbReference>
<feature type="disulfide bond" evidence="6">
    <location>
        <begin position="110"/>
        <end position="122"/>
    </location>
</feature>
<accession>Q0KKQ2</accession>
<evidence type="ECO:0000256" key="3">
    <source>
        <dbReference type="ARBA" id="ARBA00023157"/>
    </source>
</evidence>
<feature type="disulfide bond" evidence="6">
    <location>
        <begin position="52"/>
        <end position="68"/>
    </location>
</feature>
<keyword evidence="5" id="KW-0479">Metal-binding</keyword>
<evidence type="ECO:0000256" key="6">
    <source>
        <dbReference type="PIRSR" id="PIRSR601211-3"/>
    </source>
</evidence>
<dbReference type="GO" id="GO:0005509">
    <property type="term" value="F:calcium ion binding"/>
    <property type="evidence" value="ECO:0007669"/>
    <property type="project" value="InterPro"/>
</dbReference>
<comment type="cofactor">
    <cofactor evidence="5">
        <name>Ca(2+)</name>
        <dbReference type="ChEBI" id="CHEBI:29108"/>
    </cofactor>
    <text evidence="5">Binds 1 Ca(2+) ion per subunit.</text>
</comment>
<sequence>MNVSGPLLMLLLTACTVSVEKSARSGRQFRYMINCVQPDVTALMYNNYGCHCGLGGKGTPVDDLDRCCKVHDDCYKASMKSPECSGFFRFLLEPKSIHYWYTCSARRVTCSATNNKCKAAACECDRAAAHCFAQAKYNPEHKHVDQKLCEK</sequence>
<feature type="disulfide bond" evidence="6">
    <location>
        <begin position="67"/>
        <end position="131"/>
    </location>
</feature>
<feature type="disulfide bond" evidence="6">
    <location>
        <begin position="74"/>
        <end position="124"/>
    </location>
</feature>
<dbReference type="InterPro" id="IPR036444">
    <property type="entry name" value="PLipase_A2_dom_sf"/>
</dbReference>
<dbReference type="PROSITE" id="PS00119">
    <property type="entry name" value="PA2_ASP"/>
    <property type="match status" value="1"/>
</dbReference>
<dbReference type="SUPFAM" id="SSF48619">
    <property type="entry name" value="Phospholipase A2, PLA2"/>
    <property type="match status" value="1"/>
</dbReference>
<feature type="active site" evidence="4">
    <location>
        <position position="71"/>
    </location>
</feature>
<dbReference type="GO" id="GO:0005543">
    <property type="term" value="F:phospholipid binding"/>
    <property type="evidence" value="ECO:0007669"/>
    <property type="project" value="TreeGrafter"/>
</dbReference>
<comment type="catalytic activity">
    <reaction evidence="8">
        <text>a 1,2-diacyl-sn-glycero-3-phosphocholine + H2O = a 1-acyl-sn-glycero-3-phosphocholine + a fatty acid + H(+)</text>
        <dbReference type="Rhea" id="RHEA:15801"/>
        <dbReference type="ChEBI" id="CHEBI:15377"/>
        <dbReference type="ChEBI" id="CHEBI:15378"/>
        <dbReference type="ChEBI" id="CHEBI:28868"/>
        <dbReference type="ChEBI" id="CHEBI:57643"/>
        <dbReference type="ChEBI" id="CHEBI:58168"/>
        <dbReference type="EC" id="3.1.1.4"/>
    </reaction>
</comment>
<dbReference type="InterPro" id="IPR033113">
    <property type="entry name" value="PLA2_histidine"/>
</dbReference>
<evidence type="ECO:0000259" key="9">
    <source>
        <dbReference type="SMART" id="SM00085"/>
    </source>
</evidence>
<dbReference type="Pfam" id="PF00068">
    <property type="entry name" value="Phospholip_A2_1"/>
    <property type="match status" value="1"/>
</dbReference>
<dbReference type="GO" id="GO:0047498">
    <property type="term" value="F:calcium-dependent phospholipase A2 activity"/>
    <property type="evidence" value="ECO:0007669"/>
    <property type="project" value="TreeGrafter"/>
</dbReference>
<reference evidence="10" key="1">
    <citation type="journal article" date="2009" name="Fish. Sci.">
        <title>cDNA cloning and expression of a novel group IB phospholipase A2 in the intestine of the red sea bream, Pagrus (Chrysophrys) major.</title>
        <authorList>
            <person name="Fujikawa Y."/>
            <person name="Uematsu K."/>
            <person name="Iijima N."/>
        </authorList>
    </citation>
    <scope>NUCLEOTIDE SEQUENCE</scope>
</reference>
<protein>
    <recommendedName>
        <fullName evidence="8">Phospholipase A2</fullName>
        <ecNumber evidence="8">3.1.1.4</ecNumber>
    </recommendedName>
</protein>
<feature type="disulfide bond" evidence="6">
    <location>
        <begin position="50"/>
        <end position="149"/>
    </location>
</feature>
<dbReference type="EMBL" id="AB236358">
    <property type="protein sequence ID" value="BAF30486.1"/>
    <property type="molecule type" value="mRNA"/>
</dbReference>
<dbReference type="PANTHER" id="PTHR11716:SF94">
    <property type="entry name" value="PHOSPHOLIPASE A2"/>
    <property type="match status" value="1"/>
</dbReference>
<dbReference type="GO" id="GO:0050482">
    <property type="term" value="P:arachidonate secretion"/>
    <property type="evidence" value="ECO:0007669"/>
    <property type="project" value="InterPro"/>
</dbReference>
<keyword evidence="8" id="KW-0443">Lipid metabolism</keyword>
<evidence type="ECO:0000256" key="4">
    <source>
        <dbReference type="PIRSR" id="PIRSR601211-1"/>
    </source>
</evidence>
<feature type="disulfide bond" evidence="6">
    <location>
        <begin position="84"/>
        <end position="117"/>
    </location>
</feature>
<evidence type="ECO:0000256" key="7">
    <source>
        <dbReference type="RuleBase" id="RU003654"/>
    </source>
</evidence>
<dbReference type="CDD" id="cd00125">
    <property type="entry name" value="PLA2c"/>
    <property type="match status" value="1"/>
</dbReference>
<evidence type="ECO:0000313" key="10">
    <source>
        <dbReference type="EMBL" id="BAF30486.1"/>
    </source>
</evidence>
<feature type="binding site" evidence="5">
    <location>
        <position position="53"/>
    </location>
    <ligand>
        <name>Ca(2+)</name>
        <dbReference type="ChEBI" id="CHEBI:29108"/>
    </ligand>
</feature>
<dbReference type="SMART" id="SM00085">
    <property type="entry name" value="PA2c"/>
    <property type="match status" value="1"/>
</dbReference>
<dbReference type="PANTHER" id="PTHR11716">
    <property type="entry name" value="PHOSPHOLIPASE A2 FAMILY MEMBER"/>
    <property type="match status" value="1"/>
</dbReference>
<dbReference type="FunFam" id="1.20.90.10:FF:000007">
    <property type="entry name" value="Acidic phospholipase A2"/>
    <property type="match status" value="1"/>
</dbReference>
<keyword evidence="8" id="KW-0378">Hydrolase</keyword>
<feature type="domain" description="Phospholipase A2-like central" evidence="9">
    <location>
        <begin position="25"/>
        <end position="150"/>
    </location>
</feature>
<dbReference type="InterPro" id="IPR001211">
    <property type="entry name" value="PLA2"/>
</dbReference>
<dbReference type="InterPro" id="IPR033112">
    <property type="entry name" value="PLA2_Asp_AS"/>
</dbReference>
<dbReference type="EC" id="3.1.1.4" evidence="8"/>